<evidence type="ECO:0000313" key="4">
    <source>
        <dbReference type="EMBL" id="BBO68918.1"/>
    </source>
</evidence>
<dbReference type="InterPro" id="IPR003661">
    <property type="entry name" value="HisK_dim/P_dom"/>
</dbReference>
<dbReference type="GO" id="GO:0000155">
    <property type="term" value="F:phosphorelay sensor kinase activity"/>
    <property type="evidence" value="ECO:0007669"/>
    <property type="project" value="InterPro"/>
</dbReference>
<name>A0A5K7YJ26_9BACT</name>
<dbReference type="InterPro" id="IPR000014">
    <property type="entry name" value="PAS"/>
</dbReference>
<dbReference type="RefSeq" id="WP_155317012.1">
    <property type="nucleotide sequence ID" value="NZ_AP021874.1"/>
</dbReference>
<dbReference type="CDD" id="cd00082">
    <property type="entry name" value="HisKA"/>
    <property type="match status" value="1"/>
</dbReference>
<protein>
    <recommendedName>
        <fullName evidence="2">histidine kinase</fullName>
        <ecNumber evidence="2">2.7.13.3</ecNumber>
    </recommendedName>
</protein>
<dbReference type="InterPro" id="IPR035965">
    <property type="entry name" value="PAS-like_dom_sf"/>
</dbReference>
<dbReference type="OrthoDB" id="5494569at2"/>
<accession>A0A5K7YJ26</accession>
<dbReference type="Gene3D" id="3.30.450.20">
    <property type="entry name" value="PAS domain"/>
    <property type="match status" value="1"/>
</dbReference>
<comment type="catalytic activity">
    <reaction evidence="1">
        <text>ATP + protein L-histidine = ADP + protein N-phospho-L-histidine.</text>
        <dbReference type="EC" id="2.7.13.3"/>
    </reaction>
</comment>
<dbReference type="EMBL" id="AP021874">
    <property type="protein sequence ID" value="BBO68918.1"/>
    <property type="molecule type" value="Genomic_DNA"/>
</dbReference>
<dbReference type="SUPFAM" id="SSF55785">
    <property type="entry name" value="PYP-like sensor domain (PAS domain)"/>
    <property type="match status" value="1"/>
</dbReference>
<evidence type="ECO:0000259" key="3">
    <source>
        <dbReference type="SMART" id="SM00388"/>
    </source>
</evidence>
<dbReference type="Pfam" id="PF13188">
    <property type="entry name" value="PAS_8"/>
    <property type="match status" value="1"/>
</dbReference>
<dbReference type="KEGG" id="dalk:DSCA_28480"/>
<feature type="domain" description="Signal transduction histidine kinase dimerisation/phosphoacceptor" evidence="3">
    <location>
        <begin position="306"/>
        <end position="372"/>
    </location>
</feature>
<dbReference type="Gene3D" id="1.10.287.130">
    <property type="match status" value="1"/>
</dbReference>
<dbReference type="Pfam" id="PF00512">
    <property type="entry name" value="HisKA"/>
    <property type="match status" value="1"/>
</dbReference>
<dbReference type="SUPFAM" id="SSF47384">
    <property type="entry name" value="Homodimeric domain of signal transducing histidine kinase"/>
    <property type="match status" value="1"/>
</dbReference>
<proteinExistence type="predicted"/>
<sequence length="395" mass="44690">MTDQFPTDAATLHAIIADHEDWLTDRILFYAKRRGYTAYTSTLREAWRQSIAGLSAPLLAALEKGGPDVQLSPDLDYAGDPLARFGMAETQRHRERGVGPAMLLGLMKHYCQSYMDLVDRQSPDLASNRRFSQILKRFFDRIEIGLCTAWQKPDTDEQMKNLQKANRSITNEKNTYLTIFESLQTPVAVLDENNRVDAINHAWATLFDGPVVPGADYCGDTPGNHPVAWFREEIDRFVASGEMDRTKEKRVKTALGQRDLSIKMKRMRDVSEKYSGCVILLEDVTRRKQADSVLEETSQSSERLKGVLELAGAVCHDMNQPLMAISGYAELLLLDCPDDGPHVQKLKKITEQVAKVAEITRKLMHVTHYETKTYLDQQIFDIEKSSSRSRTESGT</sequence>
<dbReference type="SMART" id="SM00388">
    <property type="entry name" value="HisKA"/>
    <property type="match status" value="1"/>
</dbReference>
<dbReference type="EC" id="2.7.13.3" evidence="2"/>
<evidence type="ECO:0000256" key="2">
    <source>
        <dbReference type="ARBA" id="ARBA00012438"/>
    </source>
</evidence>
<dbReference type="Proteomes" id="UP000427906">
    <property type="component" value="Chromosome"/>
</dbReference>
<dbReference type="AlphaFoldDB" id="A0A5K7YJ26"/>
<reference evidence="4 5" key="1">
    <citation type="submission" date="2019-11" db="EMBL/GenBank/DDBJ databases">
        <title>Comparative genomics of hydrocarbon-degrading Desulfosarcina strains.</title>
        <authorList>
            <person name="Watanabe M."/>
            <person name="Kojima H."/>
            <person name="Fukui M."/>
        </authorList>
    </citation>
    <scope>NUCLEOTIDE SEQUENCE [LARGE SCALE GENOMIC DNA]</scope>
    <source>
        <strain evidence="4 5">PL12</strain>
    </source>
</reference>
<evidence type="ECO:0000313" key="5">
    <source>
        <dbReference type="Proteomes" id="UP000427906"/>
    </source>
</evidence>
<organism evidence="4 5">
    <name type="scientific">Desulfosarcina alkanivorans</name>
    <dbReference type="NCBI Taxonomy" id="571177"/>
    <lineage>
        <taxon>Bacteria</taxon>
        <taxon>Pseudomonadati</taxon>
        <taxon>Thermodesulfobacteriota</taxon>
        <taxon>Desulfobacteria</taxon>
        <taxon>Desulfobacterales</taxon>
        <taxon>Desulfosarcinaceae</taxon>
        <taxon>Desulfosarcina</taxon>
    </lineage>
</organism>
<keyword evidence="5" id="KW-1185">Reference proteome</keyword>
<gene>
    <name evidence="4" type="ORF">DSCA_28480</name>
</gene>
<dbReference type="InterPro" id="IPR036097">
    <property type="entry name" value="HisK_dim/P_sf"/>
</dbReference>
<evidence type="ECO:0000256" key="1">
    <source>
        <dbReference type="ARBA" id="ARBA00000085"/>
    </source>
</evidence>